<dbReference type="PANTHER" id="PTHR18901">
    <property type="entry name" value="2-DEOXYGLUCOSE-6-PHOSPHATE PHOSPHATASE 2"/>
    <property type="match status" value="1"/>
</dbReference>
<protein>
    <submittedName>
        <fullName evidence="1">HAD family phosphatase</fullName>
    </submittedName>
</protein>
<dbReference type="InterPro" id="IPR041492">
    <property type="entry name" value="HAD_2"/>
</dbReference>
<accession>A0ABN3XYC2</accession>
<dbReference type="SFLD" id="SFLDS00003">
    <property type="entry name" value="Haloacid_Dehalogenase"/>
    <property type="match status" value="1"/>
</dbReference>
<gene>
    <name evidence="1" type="ORF">GCM10019998_00440</name>
</gene>
<dbReference type="NCBIfam" id="TIGR01509">
    <property type="entry name" value="HAD-SF-IA-v3"/>
    <property type="match status" value="1"/>
</dbReference>
<dbReference type="SUPFAM" id="SSF56784">
    <property type="entry name" value="HAD-like"/>
    <property type="match status" value="1"/>
</dbReference>
<dbReference type="InterPro" id="IPR023214">
    <property type="entry name" value="HAD_sf"/>
</dbReference>
<dbReference type="Gene3D" id="1.10.150.240">
    <property type="entry name" value="Putative phosphatase, domain 2"/>
    <property type="match status" value="1"/>
</dbReference>
<dbReference type="EMBL" id="BAAAXQ010000004">
    <property type="protein sequence ID" value="GAA3008261.1"/>
    <property type="molecule type" value="Genomic_DNA"/>
</dbReference>
<dbReference type="SFLD" id="SFLDG01129">
    <property type="entry name" value="C1.5:_HAD__Beta-PGM__Phosphata"/>
    <property type="match status" value="1"/>
</dbReference>
<comment type="caution">
    <text evidence="1">The sequence shown here is derived from an EMBL/GenBank/DDBJ whole genome shotgun (WGS) entry which is preliminary data.</text>
</comment>
<dbReference type="Proteomes" id="UP001501577">
    <property type="component" value="Unassembled WGS sequence"/>
</dbReference>
<dbReference type="SFLD" id="SFLDG01135">
    <property type="entry name" value="C1.5.6:_HAD__Beta-PGM__Phospha"/>
    <property type="match status" value="1"/>
</dbReference>
<dbReference type="Pfam" id="PF13419">
    <property type="entry name" value="HAD_2"/>
    <property type="match status" value="1"/>
</dbReference>
<organism evidence="1 2">
    <name type="scientific">Tetragenococcus solitarius</name>
    <dbReference type="NCBI Taxonomy" id="71453"/>
    <lineage>
        <taxon>Bacteria</taxon>
        <taxon>Bacillati</taxon>
        <taxon>Bacillota</taxon>
        <taxon>Bacilli</taxon>
        <taxon>Lactobacillales</taxon>
        <taxon>Enterococcaceae</taxon>
        <taxon>Tetragenococcus</taxon>
    </lineage>
</organism>
<evidence type="ECO:0000313" key="2">
    <source>
        <dbReference type="Proteomes" id="UP001501577"/>
    </source>
</evidence>
<dbReference type="Gene3D" id="3.40.50.1000">
    <property type="entry name" value="HAD superfamily/HAD-like"/>
    <property type="match status" value="1"/>
</dbReference>
<dbReference type="InterPro" id="IPR023198">
    <property type="entry name" value="PGP-like_dom2"/>
</dbReference>
<dbReference type="InterPro" id="IPR036412">
    <property type="entry name" value="HAD-like_sf"/>
</dbReference>
<proteinExistence type="predicted"/>
<evidence type="ECO:0000313" key="1">
    <source>
        <dbReference type="EMBL" id="GAA3008261.1"/>
    </source>
</evidence>
<keyword evidence="2" id="KW-1185">Reference proteome</keyword>
<dbReference type="PANTHER" id="PTHR18901:SF38">
    <property type="entry name" value="PSEUDOURIDINE-5'-PHOSPHATASE"/>
    <property type="match status" value="1"/>
</dbReference>
<sequence length="220" mass="24883">MQSIQGIIFDMDGLMFDTESLYYKATQAVADRMGIFYDFATYEKYIGVSDEEVWQAYHEMYDPFFGEQTVNTFINDSFDRAVELFESGAADIKPGLKELLNYLKEKGIQRCVASSNQRKIINILLEKNQLLDDFSHIISFEDVTKAKPDPEIFEIASERFSFPKENLLILEDSKNGILAADQAGIDVIMVPDLIAPTPAIKEKTIAVLPSLNEVSSILEK</sequence>
<dbReference type="InterPro" id="IPR006439">
    <property type="entry name" value="HAD-SF_hydro_IA"/>
</dbReference>
<name>A0ABN3XYC2_9ENTE</name>
<dbReference type="PRINTS" id="PR00413">
    <property type="entry name" value="HADHALOGNASE"/>
</dbReference>
<reference evidence="1 2" key="1">
    <citation type="journal article" date="2019" name="Int. J. Syst. Evol. Microbiol.">
        <title>The Global Catalogue of Microorganisms (GCM) 10K type strain sequencing project: providing services to taxonomists for standard genome sequencing and annotation.</title>
        <authorList>
            <consortium name="The Broad Institute Genomics Platform"/>
            <consortium name="The Broad Institute Genome Sequencing Center for Infectious Disease"/>
            <person name="Wu L."/>
            <person name="Ma J."/>
        </authorList>
    </citation>
    <scope>NUCLEOTIDE SEQUENCE [LARGE SCALE GENOMIC DNA]</scope>
    <source>
        <strain evidence="1 2">JCM 8736</strain>
    </source>
</reference>
<dbReference type="RefSeq" id="WP_068708843.1">
    <property type="nucleotide sequence ID" value="NZ_BAAAXQ010000004.1"/>
</dbReference>